<organism evidence="1 2">
    <name type="scientific">Streptomyces albiflavescens</name>
    <dbReference type="NCBI Taxonomy" id="1623582"/>
    <lineage>
        <taxon>Bacteria</taxon>
        <taxon>Bacillati</taxon>
        <taxon>Actinomycetota</taxon>
        <taxon>Actinomycetes</taxon>
        <taxon>Kitasatosporales</taxon>
        <taxon>Streptomycetaceae</taxon>
        <taxon>Streptomyces</taxon>
    </lineage>
</organism>
<name>A0A917Y8U4_9ACTN</name>
<comment type="caution">
    <text evidence="1">The sequence shown here is derived from an EMBL/GenBank/DDBJ whole genome shotgun (WGS) entry which is preliminary data.</text>
</comment>
<accession>A0A917Y8U4</accession>
<dbReference type="Proteomes" id="UP000600365">
    <property type="component" value="Unassembled WGS sequence"/>
</dbReference>
<dbReference type="AlphaFoldDB" id="A0A917Y8U4"/>
<gene>
    <name evidence="1" type="ORF">GCM10011579_057910</name>
</gene>
<protein>
    <submittedName>
        <fullName evidence="1">Uncharacterized protein</fullName>
    </submittedName>
</protein>
<dbReference type="EMBL" id="BMMM01000011">
    <property type="protein sequence ID" value="GGN76617.1"/>
    <property type="molecule type" value="Genomic_DNA"/>
</dbReference>
<dbReference type="InterPro" id="IPR046275">
    <property type="entry name" value="DUF6308"/>
</dbReference>
<dbReference type="Pfam" id="PF19827">
    <property type="entry name" value="DUF6308"/>
    <property type="match status" value="1"/>
</dbReference>
<dbReference type="RefSeq" id="WP_229703437.1">
    <property type="nucleotide sequence ID" value="NZ_BMMM01000011.1"/>
</dbReference>
<evidence type="ECO:0000313" key="2">
    <source>
        <dbReference type="Proteomes" id="UP000600365"/>
    </source>
</evidence>
<reference evidence="1 2" key="1">
    <citation type="journal article" date="2014" name="Int. J. Syst. Evol. Microbiol.">
        <title>Complete genome sequence of Corynebacterium casei LMG S-19264T (=DSM 44701T), isolated from a smear-ripened cheese.</title>
        <authorList>
            <consortium name="US DOE Joint Genome Institute (JGI-PGF)"/>
            <person name="Walter F."/>
            <person name="Albersmeier A."/>
            <person name="Kalinowski J."/>
            <person name="Ruckert C."/>
        </authorList>
    </citation>
    <scope>NUCLEOTIDE SEQUENCE [LARGE SCALE GENOMIC DNA]</scope>
    <source>
        <strain evidence="1 2">CGMCC 4.7111</strain>
    </source>
</reference>
<proteinExistence type="predicted"/>
<sequence length="77" mass="8650">MRFGLRARVGAPVDLGGAFWLDLHGALRADNHALHRELMALRQSADLPATVSALRVCDVVLWMYHRTDHRQRSCIGT</sequence>
<evidence type="ECO:0000313" key="1">
    <source>
        <dbReference type="EMBL" id="GGN76617.1"/>
    </source>
</evidence>
<keyword evidence="2" id="KW-1185">Reference proteome</keyword>